<dbReference type="InterPro" id="IPR012347">
    <property type="entry name" value="Ferritin-like"/>
</dbReference>
<sequence>MTKAQREDRQFKKDHRQHVVVLNQMPRELAIEAPTEGDMKQMLTTGKVALADLMGDLAILKAMKTNEDDMVTAYERAPSTRMQSRSPRPSS</sequence>
<accession>A0A7X0JPH1</accession>
<dbReference type="Proteomes" id="UP000585437">
    <property type="component" value="Unassembled WGS sequence"/>
</dbReference>
<dbReference type="AlphaFoldDB" id="A0A7X0JPH1"/>
<reference evidence="1 2" key="1">
    <citation type="submission" date="2020-08" db="EMBL/GenBank/DDBJ databases">
        <title>The Agave Microbiome: Exploring the role of microbial communities in plant adaptations to desert environments.</title>
        <authorList>
            <person name="Partida-Martinez L.P."/>
        </authorList>
    </citation>
    <scope>NUCLEOTIDE SEQUENCE [LARGE SCALE GENOMIC DNA]</scope>
    <source>
        <strain evidence="1 2">AS3.12</strain>
    </source>
</reference>
<proteinExistence type="predicted"/>
<dbReference type="EMBL" id="JACHBU010000009">
    <property type="protein sequence ID" value="MBB6510507.1"/>
    <property type="molecule type" value="Genomic_DNA"/>
</dbReference>
<evidence type="ECO:0000313" key="2">
    <source>
        <dbReference type="Proteomes" id="UP000585437"/>
    </source>
</evidence>
<organism evidence="1 2">
    <name type="scientific">Rhizobium soli</name>
    <dbReference type="NCBI Taxonomy" id="424798"/>
    <lineage>
        <taxon>Bacteria</taxon>
        <taxon>Pseudomonadati</taxon>
        <taxon>Pseudomonadota</taxon>
        <taxon>Alphaproteobacteria</taxon>
        <taxon>Hyphomicrobiales</taxon>
        <taxon>Rhizobiaceae</taxon>
        <taxon>Rhizobium/Agrobacterium group</taxon>
        <taxon>Rhizobium</taxon>
    </lineage>
</organism>
<evidence type="ECO:0000313" key="1">
    <source>
        <dbReference type="EMBL" id="MBB6510507.1"/>
    </source>
</evidence>
<keyword evidence="2" id="KW-1185">Reference proteome</keyword>
<name>A0A7X0JPH1_9HYPH</name>
<protein>
    <submittedName>
        <fullName evidence="1">Uncharacterized protein</fullName>
    </submittedName>
</protein>
<dbReference type="Gene3D" id="1.20.1260.10">
    <property type="match status" value="1"/>
</dbReference>
<dbReference type="RefSeq" id="WP_246454131.1">
    <property type="nucleotide sequence ID" value="NZ_JACHBU010000009.1"/>
</dbReference>
<comment type="caution">
    <text evidence="1">The sequence shown here is derived from an EMBL/GenBank/DDBJ whole genome shotgun (WGS) entry which is preliminary data.</text>
</comment>
<gene>
    <name evidence="1" type="ORF">F4695_003898</name>
</gene>